<gene>
    <name evidence="1" type="ORF">HPB50_007237</name>
</gene>
<accession>A0ACB7RM62</accession>
<sequence length="629" mass="70883">MDEGEATLHVPRRPSMPSSGSRETASARARQLLELAAKQRKLLGRVLWITVVLLCVLGCLSQVFIFLEIFWKFPTIIEVETERTDDLDFPGVTICNNNRVRLSQLCRLRGETNCVQSKDRGAIENLASTRDLLPYTDAMLRTMNKSLRAEIGHQKGTMIFETSKVVNGSVEVADDQGFRDEFFHLKYSNCYSYNVEWTGSGVRDAEIARQIGRHTWWGVRGGRKRFPLCADLRLILFLEQQEYPRPDEWPGAQIVFHDPEVIPDPEVDGIPLRAGHNYIFTLRQMITKRLPKPYWTKCVNYPFVRREQYVMKMTKPLCEKECAYNASLLMCRCIRVDVALPYEVDWDRQPSGKRRFCDADIALTRCWVKVLDETERCQKKFCRRPCFQRAYVINAAVDRNSSSTESTLKSNKAITLNNAQLRAALEQLRAEFQSPRRSGSSAPPAPAPRELPAEAPTPARSAKKRALTAPAEGEGDFEEFRSEIRNSMKEVRESVQSLQGAVMTLVEAVAALTGRVNTIETRVGLGASIPVSSGGVITGLLSEVWGFRHAASSDPEQRARVTTPVQLTLGGPAGPGVWFRDLDRDRVRDLERLLAPDRLRDLERPLRPGCSAGRGSRCSRLLLVSIGVE</sequence>
<evidence type="ECO:0000313" key="2">
    <source>
        <dbReference type="Proteomes" id="UP000821845"/>
    </source>
</evidence>
<reference evidence="1" key="1">
    <citation type="submission" date="2020-05" db="EMBL/GenBank/DDBJ databases">
        <title>Large-scale comparative analyses of tick genomes elucidate their genetic diversity and vector capacities.</title>
        <authorList>
            <person name="Jia N."/>
            <person name="Wang J."/>
            <person name="Shi W."/>
            <person name="Du L."/>
            <person name="Sun Y."/>
            <person name="Zhan W."/>
            <person name="Jiang J."/>
            <person name="Wang Q."/>
            <person name="Zhang B."/>
            <person name="Ji P."/>
            <person name="Sakyi L.B."/>
            <person name="Cui X."/>
            <person name="Yuan T."/>
            <person name="Jiang B."/>
            <person name="Yang W."/>
            <person name="Lam T.T.-Y."/>
            <person name="Chang Q."/>
            <person name="Ding S."/>
            <person name="Wang X."/>
            <person name="Zhu J."/>
            <person name="Ruan X."/>
            <person name="Zhao L."/>
            <person name="Wei J."/>
            <person name="Que T."/>
            <person name="Du C."/>
            <person name="Cheng J."/>
            <person name="Dai P."/>
            <person name="Han X."/>
            <person name="Huang E."/>
            <person name="Gao Y."/>
            <person name="Liu J."/>
            <person name="Shao H."/>
            <person name="Ye R."/>
            <person name="Li L."/>
            <person name="Wei W."/>
            <person name="Wang X."/>
            <person name="Wang C."/>
            <person name="Yang T."/>
            <person name="Huo Q."/>
            <person name="Li W."/>
            <person name="Guo W."/>
            <person name="Chen H."/>
            <person name="Zhou L."/>
            <person name="Ni X."/>
            <person name="Tian J."/>
            <person name="Zhou Y."/>
            <person name="Sheng Y."/>
            <person name="Liu T."/>
            <person name="Pan Y."/>
            <person name="Xia L."/>
            <person name="Li J."/>
            <person name="Zhao F."/>
            <person name="Cao W."/>
        </authorList>
    </citation>
    <scope>NUCLEOTIDE SEQUENCE</scope>
    <source>
        <strain evidence="1">Hyas-2018</strain>
    </source>
</reference>
<proteinExistence type="predicted"/>
<keyword evidence="2" id="KW-1185">Reference proteome</keyword>
<name>A0ACB7RM62_HYAAI</name>
<comment type="caution">
    <text evidence="1">The sequence shown here is derived from an EMBL/GenBank/DDBJ whole genome shotgun (WGS) entry which is preliminary data.</text>
</comment>
<protein>
    <submittedName>
        <fullName evidence="1">Uncharacterized protein</fullName>
    </submittedName>
</protein>
<dbReference type="EMBL" id="CM023489">
    <property type="protein sequence ID" value="KAH6921982.1"/>
    <property type="molecule type" value="Genomic_DNA"/>
</dbReference>
<evidence type="ECO:0000313" key="1">
    <source>
        <dbReference type="EMBL" id="KAH6921982.1"/>
    </source>
</evidence>
<organism evidence="1 2">
    <name type="scientific">Hyalomma asiaticum</name>
    <name type="common">Tick</name>
    <dbReference type="NCBI Taxonomy" id="266040"/>
    <lineage>
        <taxon>Eukaryota</taxon>
        <taxon>Metazoa</taxon>
        <taxon>Ecdysozoa</taxon>
        <taxon>Arthropoda</taxon>
        <taxon>Chelicerata</taxon>
        <taxon>Arachnida</taxon>
        <taxon>Acari</taxon>
        <taxon>Parasitiformes</taxon>
        <taxon>Ixodida</taxon>
        <taxon>Ixodoidea</taxon>
        <taxon>Ixodidae</taxon>
        <taxon>Hyalomminae</taxon>
        <taxon>Hyalomma</taxon>
    </lineage>
</organism>
<dbReference type="Proteomes" id="UP000821845">
    <property type="component" value="Chromosome 9"/>
</dbReference>